<evidence type="ECO:0000313" key="3">
    <source>
        <dbReference type="Proteomes" id="UP000184295"/>
    </source>
</evidence>
<dbReference type="RefSeq" id="WP_072789073.1">
    <property type="nucleotide sequence ID" value="NZ_FQUL01000008.1"/>
</dbReference>
<sequence>MILCCTLKLRKVLDPSENILSDLEPSPNEWYANLIWIQGRKCLLASHAGTMFSVFAPDIRLSDIRPIGKFLVPLIEAQLDSENLDRQTFGQLDPSCVVVTSTADRSVLGRMTDLALSCEYIVERDGGLKNIDLKDLHYFIQRNITNLADYQQPVKLAAEWGKED</sequence>
<dbReference type="Pfam" id="PF22016">
    <property type="entry name" value="DUF6933"/>
    <property type="match status" value="1"/>
</dbReference>
<dbReference type="STRING" id="1121881.SAMN02745225_00869"/>
<dbReference type="Proteomes" id="UP000184295">
    <property type="component" value="Unassembled WGS sequence"/>
</dbReference>
<keyword evidence="3" id="KW-1185">Reference proteome</keyword>
<dbReference type="EMBL" id="FQUL01000008">
    <property type="protein sequence ID" value="SHE52303.1"/>
    <property type="molecule type" value="Genomic_DNA"/>
</dbReference>
<dbReference type="InterPro" id="IPR053864">
    <property type="entry name" value="DUF6933"/>
</dbReference>
<evidence type="ECO:0000313" key="2">
    <source>
        <dbReference type="EMBL" id="SHE52303.1"/>
    </source>
</evidence>
<gene>
    <name evidence="2" type="ORF">SAMN02745225_00869</name>
</gene>
<dbReference type="AlphaFoldDB" id="A0A1M4U6N3"/>
<feature type="domain" description="DUF6933" evidence="1">
    <location>
        <begin position="2"/>
        <end position="155"/>
    </location>
</feature>
<reference evidence="3" key="1">
    <citation type="submission" date="2016-11" db="EMBL/GenBank/DDBJ databases">
        <authorList>
            <person name="Varghese N."/>
            <person name="Submissions S."/>
        </authorList>
    </citation>
    <scope>NUCLEOTIDE SEQUENCE [LARGE SCALE GENOMIC DNA]</scope>
    <source>
        <strain evidence="3">DSM 19514</strain>
    </source>
</reference>
<evidence type="ECO:0000259" key="1">
    <source>
        <dbReference type="Pfam" id="PF22016"/>
    </source>
</evidence>
<organism evidence="2 3">
    <name type="scientific">Ferrithrix thermotolerans DSM 19514</name>
    <dbReference type="NCBI Taxonomy" id="1121881"/>
    <lineage>
        <taxon>Bacteria</taxon>
        <taxon>Bacillati</taxon>
        <taxon>Actinomycetota</taxon>
        <taxon>Acidimicrobiia</taxon>
        <taxon>Acidimicrobiales</taxon>
        <taxon>Acidimicrobiaceae</taxon>
        <taxon>Ferrithrix</taxon>
    </lineage>
</organism>
<protein>
    <recommendedName>
        <fullName evidence="1">DUF6933 domain-containing protein</fullName>
    </recommendedName>
</protein>
<accession>A0A1M4U6N3</accession>
<name>A0A1M4U6N3_9ACTN</name>
<proteinExistence type="predicted"/>